<feature type="compositionally biased region" description="Basic and acidic residues" evidence="3">
    <location>
        <begin position="88"/>
        <end position="99"/>
    </location>
</feature>
<keyword evidence="1 2" id="KW-0238">DNA-binding</keyword>
<dbReference type="RefSeq" id="WP_055180028.1">
    <property type="nucleotide sequence ID" value="NZ_AP023420.1"/>
</dbReference>
<dbReference type="GO" id="GO:0003697">
    <property type="term" value="F:single-stranded DNA binding"/>
    <property type="evidence" value="ECO:0007669"/>
    <property type="project" value="InterPro"/>
</dbReference>
<feature type="compositionally biased region" description="Low complexity" evidence="3">
    <location>
        <begin position="109"/>
        <end position="120"/>
    </location>
</feature>
<keyword evidence="5" id="KW-1185">Reference proteome</keyword>
<evidence type="ECO:0008006" key="6">
    <source>
        <dbReference type="Google" id="ProtNLM"/>
    </source>
</evidence>
<dbReference type="KEGG" id="pfaa:MM59RIKEN_23260"/>
<dbReference type="Proteomes" id="UP000679848">
    <property type="component" value="Chromosome"/>
</dbReference>
<evidence type="ECO:0000313" key="4">
    <source>
        <dbReference type="EMBL" id="BCK85007.1"/>
    </source>
</evidence>
<evidence type="ECO:0000256" key="1">
    <source>
        <dbReference type="ARBA" id="ARBA00023125"/>
    </source>
</evidence>
<sequence>MMKIFISDAVVSKGYDGAPAIRFFNSENGGEFAVFQVGNRKYDSREENNHRWVNLKIKAFGEICERIKKMKLKEGSVVTIFGDYDEERWTDKESKEKRSSPVINLDDIQYSYSGSGQKKGQNGGAQDGTGQGTQQDYPTGQSQPSSYPATGQSQPPAAPPASSGAMPQGFTGYESFSGGNNPYFPG</sequence>
<feature type="compositionally biased region" description="Low complexity" evidence="3">
    <location>
        <begin position="132"/>
        <end position="141"/>
    </location>
</feature>
<dbReference type="InterPro" id="IPR012340">
    <property type="entry name" value="NA-bd_OB-fold"/>
</dbReference>
<dbReference type="AlphaFoldDB" id="A0A810QFL5"/>
<dbReference type="Pfam" id="PF00436">
    <property type="entry name" value="SSB"/>
    <property type="match status" value="1"/>
</dbReference>
<evidence type="ECO:0000313" key="5">
    <source>
        <dbReference type="Proteomes" id="UP000679848"/>
    </source>
</evidence>
<protein>
    <recommendedName>
        <fullName evidence="6">Single-stranded DNA-binding protein</fullName>
    </recommendedName>
</protein>
<dbReference type="SUPFAM" id="SSF50249">
    <property type="entry name" value="Nucleic acid-binding proteins"/>
    <property type="match status" value="1"/>
</dbReference>
<reference evidence="4" key="1">
    <citation type="submission" date="2020-09" db="EMBL/GenBank/DDBJ databases">
        <title>New species isolated from human feces.</title>
        <authorList>
            <person name="Kitahara M."/>
            <person name="Shigeno Y."/>
            <person name="Shime M."/>
            <person name="Matsumoto Y."/>
            <person name="Nakamura S."/>
            <person name="Motooka D."/>
            <person name="Fukuoka S."/>
            <person name="Nishikawa H."/>
            <person name="Benno Y."/>
        </authorList>
    </citation>
    <scope>NUCLEOTIDE SEQUENCE</scope>
    <source>
        <strain evidence="4">MM59</strain>
    </source>
</reference>
<feature type="compositionally biased region" description="Low complexity" evidence="3">
    <location>
        <begin position="148"/>
        <end position="169"/>
    </location>
</feature>
<dbReference type="InterPro" id="IPR000424">
    <property type="entry name" value="Primosome_PriB/ssb"/>
</dbReference>
<proteinExistence type="predicted"/>
<organism evidence="4 5">
    <name type="scientific">Pusillibacter faecalis</name>
    <dbReference type="NCBI Taxonomy" id="2714358"/>
    <lineage>
        <taxon>Bacteria</taxon>
        <taxon>Bacillati</taxon>
        <taxon>Bacillota</taxon>
        <taxon>Clostridia</taxon>
        <taxon>Eubacteriales</taxon>
        <taxon>Oscillospiraceae</taxon>
        <taxon>Pusillibacter</taxon>
    </lineage>
</organism>
<feature type="region of interest" description="Disordered" evidence="3">
    <location>
        <begin position="88"/>
        <end position="186"/>
    </location>
</feature>
<evidence type="ECO:0000256" key="2">
    <source>
        <dbReference type="PROSITE-ProRule" id="PRU00252"/>
    </source>
</evidence>
<evidence type="ECO:0000256" key="3">
    <source>
        <dbReference type="SAM" id="MobiDB-lite"/>
    </source>
</evidence>
<dbReference type="EMBL" id="AP023420">
    <property type="protein sequence ID" value="BCK85007.1"/>
    <property type="molecule type" value="Genomic_DNA"/>
</dbReference>
<accession>A0A810QFL5</accession>
<dbReference type="Gene3D" id="2.40.50.140">
    <property type="entry name" value="Nucleic acid-binding proteins"/>
    <property type="match status" value="1"/>
</dbReference>
<name>A0A810QFL5_9FIRM</name>
<dbReference type="PROSITE" id="PS50935">
    <property type="entry name" value="SSB"/>
    <property type="match status" value="1"/>
</dbReference>
<feature type="compositionally biased region" description="Gly residues" evidence="3">
    <location>
        <begin position="121"/>
        <end position="131"/>
    </location>
</feature>
<gene>
    <name evidence="4" type="ORF">MM59RIKEN_23260</name>
</gene>